<dbReference type="GeneTree" id="ENSGT00940000165497"/>
<evidence type="ECO:0000313" key="1">
    <source>
        <dbReference type="Ensembl" id="ENSMFAP00000050969.1"/>
    </source>
</evidence>
<dbReference type="PANTHER" id="PTHR46254">
    <property type="entry name" value="PROTEIN GVQW1-RELATED"/>
    <property type="match status" value="1"/>
</dbReference>
<sequence>MWQFWVSILSLHEKISRLRFRISKIISAIWEILVICEVKTRYIKVMTNVLFFFFFFFFETESRSVAQAGVQWPDLSSLQAPPPGFTPFSGLSLPSSWDYRRCHLARLFLYFLVETGFHRVSQDGLDLLTS</sequence>
<dbReference type="Ensembl" id="ENSMFAT00000074990.1">
    <property type="protein sequence ID" value="ENSMFAP00000050969.1"/>
    <property type="gene ID" value="ENSMFAG00000049977.1"/>
</dbReference>
<organism evidence="1 2">
    <name type="scientific">Macaca fascicularis</name>
    <name type="common">Crab-eating macaque</name>
    <name type="synonym">Cynomolgus monkey</name>
    <dbReference type="NCBI Taxonomy" id="9541"/>
    <lineage>
        <taxon>Eukaryota</taxon>
        <taxon>Metazoa</taxon>
        <taxon>Chordata</taxon>
        <taxon>Craniata</taxon>
        <taxon>Vertebrata</taxon>
        <taxon>Euteleostomi</taxon>
        <taxon>Mammalia</taxon>
        <taxon>Eutheria</taxon>
        <taxon>Euarchontoglires</taxon>
        <taxon>Primates</taxon>
        <taxon>Haplorrhini</taxon>
        <taxon>Catarrhini</taxon>
        <taxon>Cercopithecidae</taxon>
        <taxon>Cercopithecinae</taxon>
        <taxon>Macaca</taxon>
    </lineage>
</organism>
<dbReference type="AlphaFoldDB" id="A0A7N9CPF5"/>
<proteinExistence type="predicted"/>
<accession>A0A7N9CPF5</accession>
<protein>
    <submittedName>
        <fullName evidence="1">Uncharacterized protein</fullName>
    </submittedName>
</protein>
<keyword evidence="2" id="KW-1185">Reference proteome</keyword>
<reference evidence="1" key="2">
    <citation type="submission" date="2025-08" db="UniProtKB">
        <authorList>
            <consortium name="Ensembl"/>
        </authorList>
    </citation>
    <scope>IDENTIFICATION</scope>
</reference>
<name>A0A7N9CPF5_MACFA</name>
<dbReference type="PANTHER" id="PTHR46254:SF7">
    <property type="entry name" value="PI4-KINASE N-TERMINAL DOMAIN-CONTAINING PROTEIN"/>
    <property type="match status" value="1"/>
</dbReference>
<reference evidence="1 2" key="1">
    <citation type="submission" date="2013-03" db="EMBL/GenBank/DDBJ databases">
        <authorList>
            <person name="Warren W."/>
            <person name="Wilson R.K."/>
        </authorList>
    </citation>
    <scope>NUCLEOTIDE SEQUENCE</scope>
</reference>
<reference evidence="1" key="3">
    <citation type="submission" date="2025-09" db="UniProtKB">
        <authorList>
            <consortium name="Ensembl"/>
        </authorList>
    </citation>
    <scope>IDENTIFICATION</scope>
</reference>
<dbReference type="PRINTS" id="PR02045">
    <property type="entry name" value="F138DOMAIN"/>
</dbReference>
<evidence type="ECO:0000313" key="2">
    <source>
        <dbReference type="Proteomes" id="UP000233100"/>
    </source>
</evidence>
<dbReference type="Proteomes" id="UP000233100">
    <property type="component" value="Chromosome 9"/>
</dbReference>